<dbReference type="AlphaFoldDB" id="K1VCS9"/>
<name>K1VCS9_TRIAC</name>
<organism evidence="2 3">
    <name type="scientific">Trichosporon asahii var. asahii (strain CBS 8904)</name>
    <name type="common">Yeast</name>
    <dbReference type="NCBI Taxonomy" id="1220162"/>
    <lineage>
        <taxon>Eukaryota</taxon>
        <taxon>Fungi</taxon>
        <taxon>Dikarya</taxon>
        <taxon>Basidiomycota</taxon>
        <taxon>Agaricomycotina</taxon>
        <taxon>Tremellomycetes</taxon>
        <taxon>Trichosporonales</taxon>
        <taxon>Trichosporonaceae</taxon>
        <taxon>Trichosporon</taxon>
    </lineage>
</organism>
<dbReference type="InParanoid" id="K1VCS9"/>
<dbReference type="EMBL" id="AMBO01000387">
    <property type="protein sequence ID" value="EKC98575.1"/>
    <property type="molecule type" value="Genomic_DNA"/>
</dbReference>
<dbReference type="Gene3D" id="3.55.40.20">
    <property type="entry name" value="Iron/manganese superoxide dismutase, C-terminal domain"/>
    <property type="match status" value="1"/>
</dbReference>
<keyword evidence="3" id="KW-1185">Reference proteome</keyword>
<comment type="caution">
    <text evidence="2">The sequence shown here is derived from an EMBL/GenBank/DDBJ whole genome shotgun (WGS) entry which is preliminary data.</text>
</comment>
<evidence type="ECO:0000313" key="2">
    <source>
        <dbReference type="EMBL" id="EKC98575.1"/>
    </source>
</evidence>
<gene>
    <name evidence="2" type="ORF">A1Q2_07171</name>
</gene>
<evidence type="ECO:0000256" key="1">
    <source>
        <dbReference type="SAM" id="MobiDB-lite"/>
    </source>
</evidence>
<dbReference type="GO" id="GO:0004784">
    <property type="term" value="F:superoxide dismutase activity"/>
    <property type="evidence" value="ECO:0007669"/>
    <property type="project" value="TreeGrafter"/>
</dbReference>
<dbReference type="OrthoDB" id="275227at2759"/>
<dbReference type="HOGENOM" id="CLU_057349_2_0_1"/>
<evidence type="ECO:0000313" key="3">
    <source>
        <dbReference type="Proteomes" id="UP000006757"/>
    </source>
</evidence>
<reference evidence="2 3" key="1">
    <citation type="journal article" date="2012" name="Eukaryot. Cell">
        <title>Genome sequence of the Trichosporon asahii environmental strain CBS 8904.</title>
        <authorList>
            <person name="Yang R.Y."/>
            <person name="Li H.T."/>
            <person name="Zhu H."/>
            <person name="Zhou G.P."/>
            <person name="Wang M."/>
            <person name="Wang L."/>
        </authorList>
    </citation>
    <scope>NUCLEOTIDE SEQUENCE [LARGE SCALE GENOMIC DNA]</scope>
    <source>
        <strain evidence="2 3">CBS 8904</strain>
    </source>
</reference>
<dbReference type="OMA" id="YLKRFWT"/>
<evidence type="ECO:0008006" key="4">
    <source>
        <dbReference type="Google" id="ProtNLM"/>
    </source>
</evidence>
<feature type="region of interest" description="Disordered" evidence="1">
    <location>
        <begin position="206"/>
        <end position="233"/>
    </location>
</feature>
<dbReference type="PANTHER" id="PTHR42769">
    <property type="entry name" value="SUPEROXIDE DISMUTASE"/>
    <property type="match status" value="1"/>
</dbReference>
<dbReference type="InterPro" id="IPR036314">
    <property type="entry name" value="SOD_C_sf"/>
</dbReference>
<dbReference type="eggNOG" id="KOG0876">
    <property type="taxonomic scope" value="Eukaryota"/>
</dbReference>
<sequence>MSRPMARLVPRLTRGIISSAAAPRPQGAVGGVDLRVLNGIDGFVGKEQMDRVNEWQAGLWERLSQEVRNNPGLTSIRQKWDNDRLDMTDLLSFTAREPTLSLAFNYASQLINNSYYLEGMNADAPKPIPEHFQHLEDRVAATADGMAGSGWLWTSLCQVQTVWVEANSQLVKAGDSLNDFDVIPTFGSGTLLVTMRQQRGRLSTVPVYGTPSSVGSSAPAAETAEPAKRDSAKSAPLAAGIVKPVRGGAAEVTPLAVCNLYEHAYLGDRYGVFGRGDFARDWFKNLDWDKVMKRTASASSW</sequence>
<dbReference type="PANTHER" id="PTHR42769:SF3">
    <property type="entry name" value="SUPEROXIDE DISMUTASE [FE] 2, CHLOROPLASTIC"/>
    <property type="match status" value="1"/>
</dbReference>
<dbReference type="SUPFAM" id="SSF54719">
    <property type="entry name" value="Fe,Mn superoxide dismutase (SOD), C-terminal domain"/>
    <property type="match status" value="1"/>
</dbReference>
<accession>K1VCS9</accession>
<dbReference type="FunCoup" id="K1VCS9">
    <property type="interactions" value="29"/>
</dbReference>
<dbReference type="Proteomes" id="UP000006757">
    <property type="component" value="Unassembled WGS sequence"/>
</dbReference>
<dbReference type="STRING" id="1220162.K1VCS9"/>
<proteinExistence type="predicted"/>
<protein>
    <recommendedName>
        <fullName evidence="4">Manganese/iron superoxide dismutase C-terminal domain-containing protein</fullName>
    </recommendedName>
</protein>